<reference evidence="1" key="1">
    <citation type="submission" date="2020-02" db="EMBL/GenBank/DDBJ databases">
        <authorList>
            <person name="Scholz U."/>
            <person name="Mascher M."/>
            <person name="Fiebig A."/>
        </authorList>
    </citation>
    <scope>NUCLEOTIDE SEQUENCE</scope>
</reference>
<dbReference type="AlphaFoldDB" id="A0A7I8JXZ3"/>
<keyword evidence="2" id="KW-1185">Reference proteome</keyword>
<proteinExistence type="predicted"/>
<dbReference type="Proteomes" id="UP000663760">
    <property type="component" value="Chromosome 1"/>
</dbReference>
<sequence length="26" mass="2979">MTIFHKGFSTNVIDPISRITERESLS</sequence>
<evidence type="ECO:0000313" key="1">
    <source>
        <dbReference type="EMBL" id="CAA7388204.1"/>
    </source>
</evidence>
<gene>
    <name evidence="1" type="ORF">SI8410_01000472</name>
</gene>
<accession>A0A7I8JXZ3</accession>
<name>A0A7I8JXZ3_SPIIN</name>
<dbReference type="EMBL" id="LR746264">
    <property type="protein sequence ID" value="CAA7388204.1"/>
    <property type="molecule type" value="Genomic_DNA"/>
</dbReference>
<organism evidence="1 2">
    <name type="scientific">Spirodela intermedia</name>
    <name type="common">Intermediate duckweed</name>
    <dbReference type="NCBI Taxonomy" id="51605"/>
    <lineage>
        <taxon>Eukaryota</taxon>
        <taxon>Viridiplantae</taxon>
        <taxon>Streptophyta</taxon>
        <taxon>Embryophyta</taxon>
        <taxon>Tracheophyta</taxon>
        <taxon>Spermatophyta</taxon>
        <taxon>Magnoliopsida</taxon>
        <taxon>Liliopsida</taxon>
        <taxon>Araceae</taxon>
        <taxon>Lemnoideae</taxon>
        <taxon>Spirodela</taxon>
    </lineage>
</organism>
<evidence type="ECO:0000313" key="2">
    <source>
        <dbReference type="Proteomes" id="UP000663760"/>
    </source>
</evidence>
<protein>
    <submittedName>
        <fullName evidence="1">Uncharacterized protein</fullName>
    </submittedName>
</protein>